<dbReference type="Pfam" id="PF13155">
    <property type="entry name" value="Toprim_2"/>
    <property type="match status" value="1"/>
</dbReference>
<comment type="caution">
    <text evidence="1">The sequence shown here is derived from an EMBL/GenBank/DDBJ whole genome shotgun (WGS) entry which is preliminary data.</text>
</comment>
<dbReference type="RefSeq" id="WP_380895164.1">
    <property type="nucleotide sequence ID" value="NZ_JBHTKY010000006.1"/>
</dbReference>
<dbReference type="Gene3D" id="3.90.580.10">
    <property type="entry name" value="Zinc finger, CHC2-type domain"/>
    <property type="match status" value="1"/>
</dbReference>
<reference evidence="2" key="1">
    <citation type="journal article" date="2019" name="Int. J. Syst. Evol. Microbiol.">
        <title>The Global Catalogue of Microorganisms (GCM) 10K type strain sequencing project: providing services to taxonomists for standard genome sequencing and annotation.</title>
        <authorList>
            <consortium name="The Broad Institute Genomics Platform"/>
            <consortium name="The Broad Institute Genome Sequencing Center for Infectious Disease"/>
            <person name="Wu L."/>
            <person name="Ma J."/>
        </authorList>
    </citation>
    <scope>NUCLEOTIDE SEQUENCE [LARGE SCALE GENOMIC DNA]</scope>
    <source>
        <strain evidence="2">CCUG 52468</strain>
    </source>
</reference>
<keyword evidence="2" id="KW-1185">Reference proteome</keyword>
<dbReference type="EMBL" id="JBHTKY010000006">
    <property type="protein sequence ID" value="MFD1165230.1"/>
    <property type="molecule type" value="Genomic_DNA"/>
</dbReference>
<dbReference type="SUPFAM" id="SSF57783">
    <property type="entry name" value="Zinc beta-ribbon"/>
    <property type="match status" value="1"/>
</dbReference>
<evidence type="ECO:0000313" key="2">
    <source>
        <dbReference type="Proteomes" id="UP001597205"/>
    </source>
</evidence>
<sequence>MTCKELKQIELITIMNYLGFIPRISNNQAWYKNPFNGGNEKIASFKIDLRKNLWYAHNLGIGGNNIDFLLHYLKISDISTVLKWADERKNNFFFQQQYNSYVPDITEGSSKGEMLVYREFEVSHPKLLKYIASRKIDLNIAKYFCREILYMYDGRSKFYSVGFKNDSGGYELRNSISKNCMIKKDITTHIANSQEVLLFEGFFDLLSWYTIYNQNDQIIPLDFCVLNSAINLDKAIPFLSNYSVIRSYLHLDRAGRLANSKLKNWYSDLEKIIIDEMDIIKKSHPDFLGKDLNDFLIYS</sequence>
<accession>A0ABW3RJ76</accession>
<dbReference type="InterPro" id="IPR036977">
    <property type="entry name" value="DNA_primase_Znf_CHC2"/>
</dbReference>
<protein>
    <submittedName>
        <fullName evidence="1">Toprim domain-containing protein</fullName>
    </submittedName>
</protein>
<dbReference type="Gene3D" id="3.40.1360.10">
    <property type="match status" value="1"/>
</dbReference>
<evidence type="ECO:0000313" key="1">
    <source>
        <dbReference type="EMBL" id="MFD1165230.1"/>
    </source>
</evidence>
<gene>
    <name evidence="1" type="ORF">ACFQ2C_06385</name>
</gene>
<name>A0ABW3RJ76_9SPHI</name>
<organism evidence="1 2">
    <name type="scientific">Sphingobacterium daejeonense</name>
    <dbReference type="NCBI Taxonomy" id="371142"/>
    <lineage>
        <taxon>Bacteria</taxon>
        <taxon>Pseudomonadati</taxon>
        <taxon>Bacteroidota</taxon>
        <taxon>Sphingobacteriia</taxon>
        <taxon>Sphingobacteriales</taxon>
        <taxon>Sphingobacteriaceae</taxon>
        <taxon>Sphingobacterium</taxon>
    </lineage>
</organism>
<dbReference type="Proteomes" id="UP001597205">
    <property type="component" value="Unassembled WGS sequence"/>
</dbReference>
<proteinExistence type="predicted"/>